<reference evidence="3 4" key="1">
    <citation type="journal article" date="2016" name="Mol. Biol. Evol.">
        <title>Comparative Genomics of Early-Diverging Mushroom-Forming Fungi Provides Insights into the Origins of Lignocellulose Decay Capabilities.</title>
        <authorList>
            <person name="Nagy L.G."/>
            <person name="Riley R."/>
            <person name="Tritt A."/>
            <person name="Adam C."/>
            <person name="Daum C."/>
            <person name="Floudas D."/>
            <person name="Sun H."/>
            <person name="Yadav J.S."/>
            <person name="Pangilinan J."/>
            <person name="Larsson K.H."/>
            <person name="Matsuura K."/>
            <person name="Barry K."/>
            <person name="Labutti K."/>
            <person name="Kuo R."/>
            <person name="Ohm R.A."/>
            <person name="Bhattacharya S.S."/>
            <person name="Shirouzu T."/>
            <person name="Yoshinaga Y."/>
            <person name="Martin F.M."/>
            <person name="Grigoriev I.V."/>
            <person name="Hibbett D.S."/>
        </authorList>
    </citation>
    <scope>NUCLEOTIDE SEQUENCE [LARGE SCALE GENOMIC DNA]</scope>
    <source>
        <strain evidence="3 4">CBS 109695</strain>
    </source>
</reference>
<name>A0A166NFM4_9AGAM</name>
<evidence type="ECO:0000313" key="3">
    <source>
        <dbReference type="EMBL" id="KZP24955.1"/>
    </source>
</evidence>
<dbReference type="AlphaFoldDB" id="A0A166NFM4"/>
<evidence type="ECO:0000256" key="1">
    <source>
        <dbReference type="SAM" id="MobiDB-lite"/>
    </source>
</evidence>
<evidence type="ECO:0000313" key="4">
    <source>
        <dbReference type="Proteomes" id="UP000076532"/>
    </source>
</evidence>
<evidence type="ECO:0000259" key="2">
    <source>
        <dbReference type="Pfam" id="PF20415"/>
    </source>
</evidence>
<gene>
    <name evidence="3" type="ORF">FIBSPDRAFT_856308</name>
</gene>
<dbReference type="EMBL" id="KV417523">
    <property type="protein sequence ID" value="KZP24955.1"/>
    <property type="molecule type" value="Genomic_DNA"/>
</dbReference>
<dbReference type="InterPro" id="IPR046522">
    <property type="entry name" value="DUF6699"/>
</dbReference>
<proteinExistence type="predicted"/>
<feature type="domain" description="DUF6699" evidence="2">
    <location>
        <begin position="27"/>
        <end position="170"/>
    </location>
</feature>
<sequence length="187" mass="20676">MHLHDITVNDQIAFTSPTTSRIPSCPLIWDLRDPPSTAAQLVPSHTRTSTSISATPRPRTRLPSEPATSPPVSALHIKCGLFSANRWRMSAHNARGVTVSDVLCTIHATVHVPLTKAEWAAMSDKQHARVKRAYDARWQGAKHPERERAEGLRRVDALLGCTRFGGLIMSFEKDFECVLSLTRSSMG</sequence>
<dbReference type="Proteomes" id="UP000076532">
    <property type="component" value="Unassembled WGS sequence"/>
</dbReference>
<dbReference type="OrthoDB" id="3144234at2759"/>
<feature type="compositionally biased region" description="Polar residues" evidence="1">
    <location>
        <begin position="38"/>
        <end position="54"/>
    </location>
</feature>
<dbReference type="Pfam" id="PF20415">
    <property type="entry name" value="DUF6699"/>
    <property type="match status" value="1"/>
</dbReference>
<accession>A0A166NFM4</accession>
<organism evidence="3 4">
    <name type="scientific">Athelia psychrophila</name>
    <dbReference type="NCBI Taxonomy" id="1759441"/>
    <lineage>
        <taxon>Eukaryota</taxon>
        <taxon>Fungi</taxon>
        <taxon>Dikarya</taxon>
        <taxon>Basidiomycota</taxon>
        <taxon>Agaricomycotina</taxon>
        <taxon>Agaricomycetes</taxon>
        <taxon>Agaricomycetidae</taxon>
        <taxon>Atheliales</taxon>
        <taxon>Atheliaceae</taxon>
        <taxon>Athelia</taxon>
    </lineage>
</organism>
<protein>
    <recommendedName>
        <fullName evidence="2">DUF6699 domain-containing protein</fullName>
    </recommendedName>
</protein>
<keyword evidence="4" id="KW-1185">Reference proteome</keyword>
<feature type="region of interest" description="Disordered" evidence="1">
    <location>
        <begin position="38"/>
        <end position="71"/>
    </location>
</feature>